<evidence type="ECO:0000256" key="1">
    <source>
        <dbReference type="SAM" id="MobiDB-lite"/>
    </source>
</evidence>
<name>A0A0S8JJ26_UNCT6</name>
<comment type="caution">
    <text evidence="2">The sequence shown here is derived from an EMBL/GenBank/DDBJ whole genome shotgun (WGS) entry which is preliminary data.</text>
</comment>
<feature type="region of interest" description="Disordered" evidence="1">
    <location>
        <begin position="124"/>
        <end position="151"/>
    </location>
</feature>
<gene>
    <name evidence="2" type="ORF">AMJ71_06095</name>
</gene>
<evidence type="ECO:0000313" key="3">
    <source>
        <dbReference type="Proteomes" id="UP000051035"/>
    </source>
</evidence>
<dbReference type="EMBL" id="LJVA01000065">
    <property type="protein sequence ID" value="KPL09536.1"/>
    <property type="molecule type" value="Genomic_DNA"/>
</dbReference>
<dbReference type="Proteomes" id="UP000051035">
    <property type="component" value="Unassembled WGS sequence"/>
</dbReference>
<organism evidence="2 3">
    <name type="scientific">candidate division TA06 bacterium SM1_40</name>
    <dbReference type="NCBI Taxonomy" id="1703773"/>
    <lineage>
        <taxon>Bacteria</taxon>
        <taxon>Bacteria division TA06</taxon>
    </lineage>
</organism>
<dbReference type="AlphaFoldDB" id="A0A0S8JJ26"/>
<evidence type="ECO:0000313" key="2">
    <source>
        <dbReference type="EMBL" id="KPL09536.1"/>
    </source>
</evidence>
<accession>A0A0S8JJ26</accession>
<protein>
    <submittedName>
        <fullName evidence="2">Uncharacterized protein</fullName>
    </submittedName>
</protein>
<proteinExistence type="predicted"/>
<reference evidence="2 3" key="1">
    <citation type="journal article" date="2015" name="Microbiome">
        <title>Genomic resolution of linkages in carbon, nitrogen, and sulfur cycling among widespread estuary sediment bacteria.</title>
        <authorList>
            <person name="Baker B.J."/>
            <person name="Lazar C.S."/>
            <person name="Teske A.P."/>
            <person name="Dick G.J."/>
        </authorList>
    </citation>
    <scope>NUCLEOTIDE SEQUENCE [LARGE SCALE GENOMIC DNA]</scope>
    <source>
        <strain evidence="2">SM1_40</strain>
    </source>
</reference>
<sequence>MPGKRHDIVTITEADAALFLARKGSERKCPRSDRVPRPTDAKATVADWFLQNFSLRSLLRSLRTKKGKPITLEWIVKRMLDLLDSEDARVAERMMILDRLKGLLLLGAVQDPELSEEVYRRILGGRPSTPGEQSDPFVDGKPKLKYRRREA</sequence>